<dbReference type="RefSeq" id="WP_097147816.1">
    <property type="nucleotide sequence ID" value="NZ_OBQC01000001.1"/>
</dbReference>
<evidence type="ECO:0000313" key="2">
    <source>
        <dbReference type="Proteomes" id="UP000219252"/>
    </source>
</evidence>
<protein>
    <recommendedName>
        <fullName evidence="3">YolD-like protein</fullName>
    </recommendedName>
</protein>
<evidence type="ECO:0000313" key="1">
    <source>
        <dbReference type="EMBL" id="SOC35107.1"/>
    </source>
</evidence>
<organism evidence="1 2">
    <name type="scientific">Ureibacillus acetophenoni</name>
    <dbReference type="NCBI Taxonomy" id="614649"/>
    <lineage>
        <taxon>Bacteria</taxon>
        <taxon>Bacillati</taxon>
        <taxon>Bacillota</taxon>
        <taxon>Bacilli</taxon>
        <taxon>Bacillales</taxon>
        <taxon>Caryophanaceae</taxon>
        <taxon>Ureibacillus</taxon>
    </lineage>
</organism>
<dbReference type="OrthoDB" id="2735802at2"/>
<sequence length="118" mass="13786">MELREPKLFIQSPPFYYVDVKESPVQEQTFYDESTSVYEIARSDKNEKIQNDVILRQLNYFSLPLNRNRNYVFHLEDGERVIGKIDEIDGINVKVKTLTDLVSINGNEIKAITVSNRM</sequence>
<keyword evidence="2" id="KW-1185">Reference proteome</keyword>
<reference evidence="2" key="1">
    <citation type="submission" date="2017-08" db="EMBL/GenBank/DDBJ databases">
        <authorList>
            <person name="Varghese N."/>
            <person name="Submissions S."/>
        </authorList>
    </citation>
    <scope>NUCLEOTIDE SEQUENCE [LARGE SCALE GENOMIC DNA]</scope>
    <source>
        <strain evidence="2">JC23</strain>
    </source>
</reference>
<evidence type="ECO:0008006" key="3">
    <source>
        <dbReference type="Google" id="ProtNLM"/>
    </source>
</evidence>
<proteinExistence type="predicted"/>
<name>A0A285U063_9BACL</name>
<dbReference type="Proteomes" id="UP000219252">
    <property type="component" value="Unassembled WGS sequence"/>
</dbReference>
<dbReference type="EMBL" id="OBQC01000001">
    <property type="protein sequence ID" value="SOC35107.1"/>
    <property type="molecule type" value="Genomic_DNA"/>
</dbReference>
<accession>A0A285U063</accession>
<dbReference type="AlphaFoldDB" id="A0A285U063"/>
<gene>
    <name evidence="1" type="ORF">SAMN05877842_101259</name>
</gene>